<evidence type="ECO:0000313" key="1">
    <source>
        <dbReference type="EMBL" id="QSG05937.1"/>
    </source>
</evidence>
<sequence>MVRLLDRVLPVVSRAGAETTPTANGGDSNVTVSESVFDTASETDTGHVGVVLGLRSEGGPGEVTDDE</sequence>
<dbReference type="AlphaFoldDB" id="A0A897MZR1"/>
<name>A0A897MZR1_9EURY</name>
<gene>
    <name evidence="1" type="ORF">HSR121_1600</name>
</gene>
<protein>
    <submittedName>
        <fullName evidence="1">Uncharacterized protein</fullName>
    </submittedName>
</protein>
<accession>A0A897MZR1</accession>
<organism evidence="1 2">
    <name type="scientific">Halapricum desulfuricans</name>
    <dbReference type="NCBI Taxonomy" id="2841257"/>
    <lineage>
        <taxon>Archaea</taxon>
        <taxon>Methanobacteriati</taxon>
        <taxon>Methanobacteriota</taxon>
        <taxon>Stenosarchaea group</taxon>
        <taxon>Halobacteria</taxon>
        <taxon>Halobacteriales</taxon>
        <taxon>Haloarculaceae</taxon>
        <taxon>Halapricum</taxon>
    </lineage>
</organism>
<dbReference type="GeneID" id="68855193"/>
<evidence type="ECO:0000313" key="2">
    <source>
        <dbReference type="Proteomes" id="UP000663525"/>
    </source>
</evidence>
<dbReference type="Proteomes" id="UP000663525">
    <property type="component" value="Chromosome"/>
</dbReference>
<reference evidence="1" key="1">
    <citation type="submission" date="2020-11" db="EMBL/GenBank/DDBJ databases">
        <title>Carbohydrate-dependent, anaerobic sulfur respiration: A novel catabolism in halophilic archaea.</title>
        <authorList>
            <person name="Sorokin D.Y."/>
            <person name="Messina E."/>
            <person name="Smedile F."/>
            <person name="La Cono V."/>
            <person name="Hallsworth J.E."/>
            <person name="Yakimov M.M."/>
        </authorList>
    </citation>
    <scope>NUCLEOTIDE SEQUENCE</scope>
    <source>
        <strain evidence="1">HSR12-1</strain>
    </source>
</reference>
<proteinExistence type="predicted"/>
<dbReference type="RefSeq" id="WP_229112286.1">
    <property type="nucleotide sequence ID" value="NZ_CP064787.1"/>
</dbReference>
<dbReference type="EMBL" id="CP064787">
    <property type="protein sequence ID" value="QSG05937.1"/>
    <property type="molecule type" value="Genomic_DNA"/>
</dbReference>